<accession>X1R3L9</accession>
<comment type="caution">
    <text evidence="1">The sequence shown here is derived from an EMBL/GenBank/DDBJ whole genome shotgun (WGS) entry which is preliminary data.</text>
</comment>
<reference evidence="1" key="1">
    <citation type="journal article" date="2014" name="Front. Microbiol.">
        <title>High frequency of phylogenetically diverse reductive dehalogenase-homologous genes in deep subseafloor sedimentary metagenomes.</title>
        <authorList>
            <person name="Kawai M."/>
            <person name="Futagami T."/>
            <person name="Toyoda A."/>
            <person name="Takaki Y."/>
            <person name="Nishi S."/>
            <person name="Hori S."/>
            <person name="Arai W."/>
            <person name="Tsubouchi T."/>
            <person name="Morono Y."/>
            <person name="Uchiyama I."/>
            <person name="Ito T."/>
            <person name="Fujiyama A."/>
            <person name="Inagaki F."/>
            <person name="Takami H."/>
        </authorList>
    </citation>
    <scope>NUCLEOTIDE SEQUENCE</scope>
    <source>
        <strain evidence="1">Expedition CK06-06</strain>
    </source>
</reference>
<gene>
    <name evidence="1" type="ORF">S12H4_18323</name>
</gene>
<dbReference type="AlphaFoldDB" id="X1R3L9"/>
<proteinExistence type="predicted"/>
<name>X1R3L9_9ZZZZ</name>
<protein>
    <recommendedName>
        <fullName evidence="2">Flagellar protein FliT</fullName>
    </recommendedName>
</protein>
<sequence>MGTDRQIWLLSELQRLLERQVELTRQGKLGEVETLGEQAGDIAKEIGQTGILEQPGFEEQRERLAELYRDLRLTLSDQKDEVSRELSRIRRGRRTIGAYRSNIARKAR</sequence>
<dbReference type="EMBL" id="BARW01009037">
    <property type="protein sequence ID" value="GAI75337.1"/>
    <property type="molecule type" value="Genomic_DNA"/>
</dbReference>
<evidence type="ECO:0008006" key="2">
    <source>
        <dbReference type="Google" id="ProtNLM"/>
    </source>
</evidence>
<organism evidence="1">
    <name type="scientific">marine sediment metagenome</name>
    <dbReference type="NCBI Taxonomy" id="412755"/>
    <lineage>
        <taxon>unclassified sequences</taxon>
        <taxon>metagenomes</taxon>
        <taxon>ecological metagenomes</taxon>
    </lineage>
</organism>
<evidence type="ECO:0000313" key="1">
    <source>
        <dbReference type="EMBL" id="GAI75337.1"/>
    </source>
</evidence>